<evidence type="ECO:0000313" key="3">
    <source>
        <dbReference type="EMBL" id="KXJ91771.1"/>
    </source>
</evidence>
<organism evidence="3 4">
    <name type="scientific">Microdochium bolleyi</name>
    <dbReference type="NCBI Taxonomy" id="196109"/>
    <lineage>
        <taxon>Eukaryota</taxon>
        <taxon>Fungi</taxon>
        <taxon>Dikarya</taxon>
        <taxon>Ascomycota</taxon>
        <taxon>Pezizomycotina</taxon>
        <taxon>Sordariomycetes</taxon>
        <taxon>Xylariomycetidae</taxon>
        <taxon>Xylariales</taxon>
        <taxon>Microdochiaceae</taxon>
        <taxon>Microdochium</taxon>
    </lineage>
</organism>
<accession>A0A136J3J4</accession>
<dbReference type="Proteomes" id="UP000070501">
    <property type="component" value="Unassembled WGS sequence"/>
</dbReference>
<feature type="region of interest" description="Disordered" evidence="1">
    <location>
        <begin position="1"/>
        <end position="159"/>
    </location>
</feature>
<dbReference type="PANTHER" id="PTHR38788">
    <property type="entry name" value="CLR5 DOMAIN-CONTAINING PROTEIN"/>
    <property type="match status" value="1"/>
</dbReference>
<gene>
    <name evidence="3" type="ORF">Micbo1qcDRAFT_161792</name>
</gene>
<name>A0A136J3J4_9PEZI</name>
<keyword evidence="4" id="KW-1185">Reference proteome</keyword>
<dbReference type="InParanoid" id="A0A136J3J4"/>
<proteinExistence type="predicted"/>
<evidence type="ECO:0000256" key="1">
    <source>
        <dbReference type="SAM" id="MobiDB-lite"/>
    </source>
</evidence>
<dbReference type="PANTHER" id="PTHR38788:SF3">
    <property type="entry name" value="CLR5 DOMAIN-CONTAINING PROTEIN"/>
    <property type="match status" value="1"/>
</dbReference>
<dbReference type="AlphaFoldDB" id="A0A136J3J4"/>
<dbReference type="STRING" id="196109.A0A136J3J4"/>
<dbReference type="OrthoDB" id="4115389at2759"/>
<feature type="domain" description="Clr5" evidence="2">
    <location>
        <begin position="158"/>
        <end position="209"/>
    </location>
</feature>
<feature type="compositionally biased region" description="Pro residues" evidence="1">
    <location>
        <begin position="9"/>
        <end position="19"/>
    </location>
</feature>
<evidence type="ECO:0000313" key="4">
    <source>
        <dbReference type="Proteomes" id="UP000070501"/>
    </source>
</evidence>
<sequence length="643" mass="71244">MSASRTPPSESPSSPPGGLEPPAAKDRIAPQQPLQRTPGSTPPHDSAQPEIKREQRGSSAGRGLSSNARPTPAASTPAHVAPQPHTKPLIIASHGSRQRPVSVAAPRHRAQAATSKRPPVTAASTSSPEDSLKDSPGSPASSPSDVGSGSATRHHHHPDVWEAHKVQIREIYINENKPLKELIAIMREQGFRATPRMFKSKFAQWGFVKNNKKKDVAMMLRMQRQRDAEGKQTAFNRHGRAVDVDNYLKRKGMTRRDLEEADVEDDMPVYLRALTPPPTDPHQITLPNLLYAQDVLVTCFRDLTSHMRDSAMSSQNFMADFEGYFNGPACEATRDFSRACWFFSQGYTKHGAALSQRSFSAVHLLITQPSALGLFDMLIAIVLVPDINLTRELFKYLAAYSEAILGTGTITRLFRALEDVFATNPHETSIDFLFSCIDNIIGMLLRFPALADTVVPTISMFLIADLVLYKIRRRCPNLEKAVASTARLLSMNATLEAPMIVRLLPPAGRLWLAGPQDEQSFQFCYHSVQQPPEILANFGGIGWLLWQVMADYHRSHCLPGDAVTTSPRHGLAIYSMENAIAAAEGLRGFGEFQIFINLEILEGWYRETGDVERAMLTSRKRARGLQEYLESVEASNHEILARS</sequence>
<feature type="compositionally biased region" description="Low complexity" evidence="1">
    <location>
        <begin position="134"/>
        <end position="151"/>
    </location>
</feature>
<dbReference type="InterPro" id="IPR025676">
    <property type="entry name" value="Clr5_dom"/>
</dbReference>
<protein>
    <recommendedName>
        <fullName evidence="2">Clr5 domain-containing protein</fullName>
    </recommendedName>
</protein>
<dbReference type="EMBL" id="KQ964249">
    <property type="protein sequence ID" value="KXJ91771.1"/>
    <property type="molecule type" value="Genomic_DNA"/>
</dbReference>
<reference evidence="4" key="1">
    <citation type="submission" date="2016-02" db="EMBL/GenBank/DDBJ databases">
        <title>Draft genome sequence of Microdochium bolleyi, a fungal endophyte of beachgrass.</title>
        <authorList>
            <consortium name="DOE Joint Genome Institute"/>
            <person name="David A.S."/>
            <person name="May G."/>
            <person name="Haridas S."/>
            <person name="Lim J."/>
            <person name="Wang M."/>
            <person name="Labutti K."/>
            <person name="Lipzen A."/>
            <person name="Barry K."/>
            <person name="Grigoriev I.V."/>
        </authorList>
    </citation>
    <scope>NUCLEOTIDE SEQUENCE [LARGE SCALE GENOMIC DNA]</scope>
    <source>
        <strain evidence="4">J235TASD1</strain>
    </source>
</reference>
<evidence type="ECO:0000259" key="2">
    <source>
        <dbReference type="Pfam" id="PF14420"/>
    </source>
</evidence>
<dbReference type="Pfam" id="PF14420">
    <property type="entry name" value="Clr5"/>
    <property type="match status" value="1"/>
</dbReference>